<dbReference type="Proteomes" id="UP001153076">
    <property type="component" value="Unassembled WGS sequence"/>
</dbReference>
<reference evidence="1" key="1">
    <citation type="submission" date="2022-04" db="EMBL/GenBank/DDBJ databases">
        <title>Carnegiea gigantea Genome sequencing and assembly v2.</title>
        <authorList>
            <person name="Copetti D."/>
            <person name="Sanderson M.J."/>
            <person name="Burquez A."/>
            <person name="Wojciechowski M.F."/>
        </authorList>
    </citation>
    <scope>NUCLEOTIDE SEQUENCE</scope>
    <source>
        <strain evidence="1">SGP5-SGP5p</strain>
        <tissue evidence="1">Aerial part</tissue>
    </source>
</reference>
<dbReference type="EMBL" id="JAKOGI010000043">
    <property type="protein sequence ID" value="KAJ8447012.1"/>
    <property type="molecule type" value="Genomic_DNA"/>
</dbReference>
<comment type="caution">
    <text evidence="1">The sequence shown here is derived from an EMBL/GenBank/DDBJ whole genome shotgun (WGS) entry which is preliminary data.</text>
</comment>
<proteinExistence type="predicted"/>
<keyword evidence="2" id="KW-1185">Reference proteome</keyword>
<name>A0A9Q1QLS3_9CARY</name>
<sequence>MHKSIVNSMSRMDTPSEFREWKKALHELADMGQIDCFLKKGPCFLRREQEAPQLRDEGYSTEVVVTIAGGYDPVSLEGLTQGREASVRDYAEGMTRDKLKARNLEVDFLVVDVPMTYNVIPGRPTLHKGISTMRNLQANKERCNKRKIKEYNVRLLPRRLGSPPRYPEV</sequence>
<dbReference type="AlphaFoldDB" id="A0A9Q1QLS3"/>
<evidence type="ECO:0000313" key="1">
    <source>
        <dbReference type="EMBL" id="KAJ8447012.1"/>
    </source>
</evidence>
<gene>
    <name evidence="1" type="ORF">Cgig2_033581</name>
</gene>
<accession>A0A9Q1QLS3</accession>
<protein>
    <submittedName>
        <fullName evidence="1">Uncharacterized protein</fullName>
    </submittedName>
</protein>
<dbReference type="OrthoDB" id="1752268at2759"/>
<organism evidence="1 2">
    <name type="scientific">Carnegiea gigantea</name>
    <dbReference type="NCBI Taxonomy" id="171969"/>
    <lineage>
        <taxon>Eukaryota</taxon>
        <taxon>Viridiplantae</taxon>
        <taxon>Streptophyta</taxon>
        <taxon>Embryophyta</taxon>
        <taxon>Tracheophyta</taxon>
        <taxon>Spermatophyta</taxon>
        <taxon>Magnoliopsida</taxon>
        <taxon>eudicotyledons</taxon>
        <taxon>Gunneridae</taxon>
        <taxon>Pentapetalae</taxon>
        <taxon>Caryophyllales</taxon>
        <taxon>Cactineae</taxon>
        <taxon>Cactaceae</taxon>
        <taxon>Cactoideae</taxon>
        <taxon>Echinocereeae</taxon>
        <taxon>Carnegiea</taxon>
    </lineage>
</organism>
<evidence type="ECO:0000313" key="2">
    <source>
        <dbReference type="Proteomes" id="UP001153076"/>
    </source>
</evidence>